<feature type="region of interest" description="Disordered" evidence="1">
    <location>
        <begin position="371"/>
        <end position="404"/>
    </location>
</feature>
<feature type="compositionally biased region" description="Polar residues" evidence="1">
    <location>
        <begin position="1"/>
        <end position="11"/>
    </location>
</feature>
<evidence type="ECO:0000313" key="2">
    <source>
        <dbReference type="EMBL" id="RSM01801.1"/>
    </source>
</evidence>
<reference evidence="2 3" key="1">
    <citation type="submission" date="2017-06" db="EMBL/GenBank/DDBJ databases">
        <title>Comparative genomic analysis of Ambrosia Fusariam Clade fungi.</title>
        <authorList>
            <person name="Stajich J.E."/>
            <person name="Carrillo J."/>
            <person name="Kijimoto T."/>
            <person name="Eskalen A."/>
            <person name="O'Donnell K."/>
            <person name="Kasson M."/>
        </authorList>
    </citation>
    <scope>NUCLEOTIDE SEQUENCE [LARGE SCALE GENOMIC DNA]</scope>
    <source>
        <strain evidence="2 3">NRRL62579</strain>
    </source>
</reference>
<comment type="caution">
    <text evidence="2">The sequence shown here is derived from an EMBL/GenBank/DDBJ whole genome shotgun (WGS) entry which is preliminary data.</text>
</comment>
<protein>
    <submittedName>
        <fullName evidence="2">Uncharacterized protein</fullName>
    </submittedName>
</protein>
<organism evidence="2 3">
    <name type="scientific">Fusarium oligoseptatum</name>
    <dbReference type="NCBI Taxonomy" id="2604345"/>
    <lineage>
        <taxon>Eukaryota</taxon>
        <taxon>Fungi</taxon>
        <taxon>Dikarya</taxon>
        <taxon>Ascomycota</taxon>
        <taxon>Pezizomycotina</taxon>
        <taxon>Sordariomycetes</taxon>
        <taxon>Hypocreomycetidae</taxon>
        <taxon>Hypocreales</taxon>
        <taxon>Nectriaceae</taxon>
        <taxon>Fusarium</taxon>
        <taxon>Fusarium solani species complex</taxon>
    </lineage>
</organism>
<feature type="region of interest" description="Disordered" evidence="1">
    <location>
        <begin position="1"/>
        <end position="23"/>
    </location>
</feature>
<name>A0A428TIE9_9HYPO</name>
<sequence>MGEKSQSQASDTRALDSGTTTRKERKSRFIEHFDISWNGISRLPHSLKMTTNVTPDEFALHANMAKVSIVASEGDLVDISKFRSTVAGFFNENYASTGAEFIKATREKTGIERVRRGLDDLWLQIQLFHDLMIRIQPNNVTSNPENLAQAVDLILDVSHWRLKADLDAGLDEDKARDEIVILHRRLRRMEFMIRDTINLCGKPPKVLGGCIVRLKRPKYKERLWTRLFGTEPSEQNRNEDRSFRVRDVAGLLRLEDYLTFVSTEFDRQLGTKRADAESGVIMAAIAHFDDEIQSFLKKKDCRTSDELKVEWAAVILTPGFRKTVAREMANIVNDGLAYRKKNGYTTHREDCELFTKLQSSIARVISSVSMKGDGGRRSISGSPLTPAFLRKDSAASKASKASKK</sequence>
<dbReference type="EMBL" id="NKCK01000081">
    <property type="protein sequence ID" value="RSM01801.1"/>
    <property type="molecule type" value="Genomic_DNA"/>
</dbReference>
<evidence type="ECO:0000313" key="3">
    <source>
        <dbReference type="Proteomes" id="UP000287144"/>
    </source>
</evidence>
<accession>A0A428TIE9</accession>
<evidence type="ECO:0000256" key="1">
    <source>
        <dbReference type="SAM" id="MobiDB-lite"/>
    </source>
</evidence>
<keyword evidence="3" id="KW-1185">Reference proteome</keyword>
<feature type="compositionally biased region" description="Low complexity" evidence="1">
    <location>
        <begin position="395"/>
        <end position="404"/>
    </location>
</feature>
<gene>
    <name evidence="2" type="ORF">CEP52_008376</name>
</gene>
<dbReference type="Proteomes" id="UP000287144">
    <property type="component" value="Unassembled WGS sequence"/>
</dbReference>
<proteinExistence type="predicted"/>
<dbReference type="AlphaFoldDB" id="A0A428TIE9"/>